<protein>
    <submittedName>
        <fullName evidence="1">Uncharacterized protein</fullName>
    </submittedName>
</protein>
<gene>
    <name evidence="1" type="ORF">CA840_09475</name>
</gene>
<proteinExistence type="predicted"/>
<dbReference type="Proteomes" id="UP000225199">
    <property type="component" value="Unassembled WGS sequence"/>
</dbReference>
<dbReference type="NCBIfam" id="NF047498">
    <property type="entry name" value="LIC_12616_fam"/>
    <property type="match status" value="1"/>
</dbReference>
<comment type="caution">
    <text evidence="1">The sequence shown here is derived from an EMBL/GenBank/DDBJ whole genome shotgun (WGS) entry which is preliminary data.</text>
</comment>
<evidence type="ECO:0000313" key="2">
    <source>
        <dbReference type="Proteomes" id="UP000225199"/>
    </source>
</evidence>
<organism evidence="1 2">
    <name type="scientific">Fusobacterium nucleatum subsp. polymorphum</name>
    <name type="common">Fusobacterium polymorphum</name>
    <dbReference type="NCBI Taxonomy" id="76857"/>
    <lineage>
        <taxon>Bacteria</taxon>
        <taxon>Fusobacteriati</taxon>
        <taxon>Fusobacteriota</taxon>
        <taxon>Fusobacteriia</taxon>
        <taxon>Fusobacteriales</taxon>
        <taxon>Fusobacteriaceae</taxon>
        <taxon>Fusobacterium</taxon>
    </lineage>
</organism>
<dbReference type="EMBL" id="NIRJ01000001">
    <property type="protein sequence ID" value="PHH97502.1"/>
    <property type="molecule type" value="Genomic_DNA"/>
</dbReference>
<dbReference type="AlphaFoldDB" id="A0A2C6AZQ5"/>
<reference evidence="1 2" key="1">
    <citation type="submission" date="2017-06" db="EMBL/GenBank/DDBJ databases">
        <title>Draft genome sequence of Fusobacterium nucleatum subsp. polymorphum KCOM 1002 (=ChDC F175).</title>
        <authorList>
            <person name="Kook J.-K."/>
            <person name="Park S.-N."/>
            <person name="Lim Y.K."/>
            <person name="Roh H."/>
        </authorList>
    </citation>
    <scope>NUCLEOTIDE SEQUENCE [LARGE SCALE GENOMIC DNA]</scope>
    <source>
        <strain evidence="2">KCOM 1002 (ChDC F175)</strain>
    </source>
</reference>
<accession>A0A2C6AZQ5</accession>
<name>A0A2C6AZQ5_FUSNP</name>
<dbReference type="RefSeq" id="WP_098979298.1">
    <property type="nucleotide sequence ID" value="NZ_NIRJ01000001.1"/>
</dbReference>
<evidence type="ECO:0000313" key="1">
    <source>
        <dbReference type="EMBL" id="PHH97502.1"/>
    </source>
</evidence>
<sequence>MVNRELEVFLLKEMNKINDKFQIKSSVDFKYDRKLTLPRIVSRTLSNKTINKFEDREEGKKGVFKQYEVHQHVISFSFTLSENESFEDVEKIKEKFEHKIGFDWLIAKSGKSIVIEEITATVDLSELTKDSYTEKYSFDMYINTLEENIAEIEYIKKVEIDIEAK</sequence>